<evidence type="ECO:0000313" key="12">
    <source>
        <dbReference type="EMBL" id="VEL24124.1"/>
    </source>
</evidence>
<name>A0A448WZH3_9PLAT</name>
<evidence type="ECO:0000256" key="10">
    <source>
        <dbReference type="ARBA" id="ARBA00072370"/>
    </source>
</evidence>
<dbReference type="InterPro" id="IPR047520">
    <property type="entry name" value="XPF_nuclease"/>
</dbReference>
<keyword evidence="3" id="KW-0540">Nuclease</keyword>
<keyword evidence="5" id="KW-0227">DNA damage</keyword>
<dbReference type="GO" id="GO:0000724">
    <property type="term" value="P:double-strand break repair via homologous recombination"/>
    <property type="evidence" value="ECO:0007669"/>
    <property type="project" value="TreeGrafter"/>
</dbReference>
<keyword evidence="13" id="KW-1185">Reference proteome</keyword>
<evidence type="ECO:0000256" key="9">
    <source>
        <dbReference type="ARBA" id="ARBA00023242"/>
    </source>
</evidence>
<dbReference type="InterPro" id="IPR011335">
    <property type="entry name" value="Restrct_endonuc-II-like"/>
</dbReference>
<dbReference type="SMART" id="SM00891">
    <property type="entry name" value="ERCC4"/>
    <property type="match status" value="1"/>
</dbReference>
<dbReference type="EMBL" id="CAAALY010066007">
    <property type="protein sequence ID" value="VEL24124.1"/>
    <property type="molecule type" value="Genomic_DNA"/>
</dbReference>
<organism evidence="12 13">
    <name type="scientific">Protopolystoma xenopodis</name>
    <dbReference type="NCBI Taxonomy" id="117903"/>
    <lineage>
        <taxon>Eukaryota</taxon>
        <taxon>Metazoa</taxon>
        <taxon>Spiralia</taxon>
        <taxon>Lophotrochozoa</taxon>
        <taxon>Platyhelminthes</taxon>
        <taxon>Monogenea</taxon>
        <taxon>Polyopisthocotylea</taxon>
        <taxon>Polystomatidea</taxon>
        <taxon>Polystomatidae</taxon>
        <taxon>Protopolystoma</taxon>
    </lineage>
</organism>
<evidence type="ECO:0000256" key="6">
    <source>
        <dbReference type="ARBA" id="ARBA00022801"/>
    </source>
</evidence>
<dbReference type="GO" id="GO:0000712">
    <property type="term" value="P:resolution of meiotic recombination intermediates"/>
    <property type="evidence" value="ECO:0007669"/>
    <property type="project" value="TreeGrafter"/>
</dbReference>
<accession>A0A448WZH3</accession>
<keyword evidence="8" id="KW-0234">DNA repair</keyword>
<dbReference type="GO" id="GO:0000014">
    <property type="term" value="F:single-stranded DNA endodeoxyribonuclease activity"/>
    <property type="evidence" value="ECO:0007669"/>
    <property type="project" value="TreeGrafter"/>
</dbReference>
<dbReference type="Gene3D" id="3.40.50.10130">
    <property type="match status" value="1"/>
</dbReference>
<dbReference type="CDD" id="cd20078">
    <property type="entry name" value="XPF_nuclease_XPF_euk"/>
    <property type="match status" value="1"/>
</dbReference>
<feature type="non-terminal residue" evidence="12">
    <location>
        <position position="224"/>
    </location>
</feature>
<keyword evidence="7" id="KW-0238">DNA-binding</keyword>
<dbReference type="GO" id="GO:0000110">
    <property type="term" value="C:nucleotide-excision repair factor 1 complex"/>
    <property type="evidence" value="ECO:0007669"/>
    <property type="project" value="TreeGrafter"/>
</dbReference>
<evidence type="ECO:0000256" key="3">
    <source>
        <dbReference type="ARBA" id="ARBA00022722"/>
    </source>
</evidence>
<evidence type="ECO:0000256" key="1">
    <source>
        <dbReference type="ARBA" id="ARBA00004123"/>
    </source>
</evidence>
<comment type="similarity">
    <text evidence="2">Belongs to the XPF family.</text>
</comment>
<evidence type="ECO:0000256" key="4">
    <source>
        <dbReference type="ARBA" id="ARBA00022759"/>
    </source>
</evidence>
<dbReference type="GO" id="GO:0003684">
    <property type="term" value="F:damaged DNA binding"/>
    <property type="evidence" value="ECO:0007669"/>
    <property type="project" value="TreeGrafter"/>
</dbReference>
<dbReference type="PANTHER" id="PTHR10150:SF0">
    <property type="entry name" value="DNA REPAIR ENDONUCLEASE XPF"/>
    <property type="match status" value="1"/>
</dbReference>
<dbReference type="Pfam" id="PF02732">
    <property type="entry name" value="ERCC4"/>
    <property type="match status" value="1"/>
</dbReference>
<keyword evidence="6" id="KW-0378">Hydrolase</keyword>
<sequence>SPCGYRLSHALRTLRPKHVILFEPQVAWVRTLEVHSARCKAEVLDDTQRIGEQKAVDANLKTVYNDSGFTVYFMVLADSLEEQRYLTCLRREREAFGALIKLSSRIVVPKDFILPIDEDVLSDQLGSTNSLVIEKRIPRVIVDMREFRSELPALLYRKGIKVEPLTLLVADYILAPHLCVERKSVSDLIGSLNSGRLYQQCTAMSRYYANPILLIEFSMSSRGF</sequence>
<dbReference type="OrthoDB" id="361020at2759"/>
<gene>
    <name evidence="12" type="ORF">PXEA_LOCUS17564</name>
</gene>
<keyword evidence="9" id="KW-0539">Nucleus</keyword>
<dbReference type="SUPFAM" id="SSF52980">
    <property type="entry name" value="Restriction endonuclease-like"/>
    <property type="match status" value="1"/>
</dbReference>
<dbReference type="GO" id="GO:0003697">
    <property type="term" value="F:single-stranded DNA binding"/>
    <property type="evidence" value="ECO:0007669"/>
    <property type="project" value="TreeGrafter"/>
</dbReference>
<dbReference type="AlphaFoldDB" id="A0A448WZH3"/>
<protein>
    <recommendedName>
        <fullName evidence="10">DNA repair endonuclease XPF</fullName>
    </recommendedName>
</protein>
<keyword evidence="4" id="KW-0255">Endonuclease</keyword>
<dbReference type="Proteomes" id="UP000784294">
    <property type="component" value="Unassembled WGS sequence"/>
</dbReference>
<evidence type="ECO:0000259" key="11">
    <source>
        <dbReference type="SMART" id="SM00891"/>
    </source>
</evidence>
<dbReference type="PANTHER" id="PTHR10150">
    <property type="entry name" value="DNA REPAIR ENDONUCLEASE XPF"/>
    <property type="match status" value="1"/>
</dbReference>
<evidence type="ECO:0000313" key="13">
    <source>
        <dbReference type="Proteomes" id="UP000784294"/>
    </source>
</evidence>
<reference evidence="12" key="1">
    <citation type="submission" date="2018-11" db="EMBL/GenBank/DDBJ databases">
        <authorList>
            <consortium name="Pathogen Informatics"/>
        </authorList>
    </citation>
    <scope>NUCLEOTIDE SEQUENCE</scope>
</reference>
<evidence type="ECO:0000256" key="2">
    <source>
        <dbReference type="ARBA" id="ARBA00010015"/>
    </source>
</evidence>
<dbReference type="GO" id="GO:1901255">
    <property type="term" value="P:nucleotide-excision repair involved in interstrand cross-link repair"/>
    <property type="evidence" value="ECO:0007669"/>
    <property type="project" value="TreeGrafter"/>
</dbReference>
<proteinExistence type="inferred from homology"/>
<evidence type="ECO:0000256" key="8">
    <source>
        <dbReference type="ARBA" id="ARBA00023204"/>
    </source>
</evidence>
<comment type="subcellular location">
    <subcellularLocation>
        <location evidence="1">Nucleus</location>
    </subcellularLocation>
</comment>
<evidence type="ECO:0000256" key="5">
    <source>
        <dbReference type="ARBA" id="ARBA00022763"/>
    </source>
</evidence>
<evidence type="ECO:0000256" key="7">
    <source>
        <dbReference type="ARBA" id="ARBA00023125"/>
    </source>
</evidence>
<feature type="domain" description="ERCC4" evidence="11">
    <location>
        <begin position="139"/>
        <end position="219"/>
    </location>
</feature>
<comment type="caution">
    <text evidence="12">The sequence shown here is derived from an EMBL/GenBank/DDBJ whole genome shotgun (WGS) entry which is preliminary data.</text>
</comment>
<dbReference type="FunFam" id="3.40.50.10130:FF:000002">
    <property type="entry name" value="DNA repair endonuclease XPF"/>
    <property type="match status" value="1"/>
</dbReference>
<dbReference type="InterPro" id="IPR006166">
    <property type="entry name" value="ERCC4_domain"/>
</dbReference>